<accession>A0A2G6K8Y0</accession>
<organism evidence="1 2">
    <name type="scientific">candidate division KSB3 bacterium</name>
    <dbReference type="NCBI Taxonomy" id="2044937"/>
    <lineage>
        <taxon>Bacteria</taxon>
        <taxon>candidate division KSB3</taxon>
    </lineage>
</organism>
<evidence type="ECO:0000313" key="1">
    <source>
        <dbReference type="EMBL" id="PIE32156.1"/>
    </source>
</evidence>
<proteinExistence type="predicted"/>
<protein>
    <submittedName>
        <fullName evidence="1">Uncharacterized protein</fullName>
    </submittedName>
</protein>
<dbReference type="Proteomes" id="UP000230821">
    <property type="component" value="Unassembled WGS sequence"/>
</dbReference>
<sequence length="391" mass="45240">MSLPFNGFLEYSLGSRIVSNDQKSDDMLLNEATFRMEFSQETDIAAFNFKGGFRYDNYLDDVEISVREATIDLYAYDSWELKAGHQVLTWGTGDLVFINDLFPKDWKSFFLGREDEYLKAPSTSMKFSFFSDFGDFNLVVTPIFTPDTYLDGERFTYWGMQGITGEKFQVEKPDETWENAEFHGRFAKNISGVELALYGYKGFFKRPLGFDPAQGLGIFPELAVYGASLRTPLFGGIFNLESGYYDSLDDDHGTDPMLENSIWKNLVGFEKELMQNLTVGLQYFSEWMQDYEEYENSVEAMGQKALKEENHDWITLRLTNLRKQQTVILSFFGYYSPSENDWYLKPSVTYKMSDNLQIAAGANLFFGENDYTFFGQLEDNSNLYARIRYSF</sequence>
<dbReference type="AlphaFoldDB" id="A0A2G6K8Y0"/>
<comment type="caution">
    <text evidence="1">The sequence shown here is derived from an EMBL/GenBank/DDBJ whole genome shotgun (WGS) entry which is preliminary data.</text>
</comment>
<gene>
    <name evidence="1" type="ORF">CSA56_16230</name>
</gene>
<name>A0A2G6K8Y0_9BACT</name>
<dbReference type="EMBL" id="PDSK01000117">
    <property type="protein sequence ID" value="PIE32156.1"/>
    <property type="molecule type" value="Genomic_DNA"/>
</dbReference>
<reference evidence="1 2" key="1">
    <citation type="submission" date="2017-10" db="EMBL/GenBank/DDBJ databases">
        <title>Novel microbial diversity and functional potential in the marine mammal oral microbiome.</title>
        <authorList>
            <person name="Dudek N.K."/>
            <person name="Sun C.L."/>
            <person name="Burstein D."/>
            <person name="Kantor R.S."/>
            <person name="Aliaga Goltsman D.S."/>
            <person name="Bik E.M."/>
            <person name="Thomas B.C."/>
            <person name="Banfield J.F."/>
            <person name="Relman D.A."/>
        </authorList>
    </citation>
    <scope>NUCLEOTIDE SEQUENCE [LARGE SCALE GENOMIC DNA]</scope>
    <source>
        <strain evidence="1">DOLJORAL78_47_16</strain>
    </source>
</reference>
<evidence type="ECO:0000313" key="2">
    <source>
        <dbReference type="Proteomes" id="UP000230821"/>
    </source>
</evidence>